<dbReference type="AlphaFoldDB" id="Q2LWW8"/>
<dbReference type="OrthoDB" id="9807879at2"/>
<gene>
    <name evidence="3" type="ORF">SYN_03784</name>
</gene>
<dbReference type="KEGG" id="sat:SYN_03784"/>
<proteinExistence type="predicted"/>
<evidence type="ECO:0000256" key="1">
    <source>
        <dbReference type="SAM" id="MobiDB-lite"/>
    </source>
</evidence>
<dbReference type="RefSeq" id="WP_011418597.1">
    <property type="nucleotide sequence ID" value="NC_007759.1"/>
</dbReference>
<name>Q2LWW8_SYNAS</name>
<sequence length="238" mass="26549">MPLVLIRKSDYSYETLKPLIFGMLDRLGGHRMAPGSRVLIKPNLLTPATPRQAILTHPFIVRAAVEYALNQNARPLVADSPAMGSFSKILRDSGIQEALAPLKVDYRPFQDSLKIDIGEPFGSIDIAREVIEADFIINLPKFKTHSQMLLTLGVKNLFGCIVGYRKPEWHMKTGVNRPLFARLLVQLYHRISPAFTILDGILALEGEGPGKRGTPKGGWPAPRQRQRPGPRQDRLPDT</sequence>
<evidence type="ECO:0000313" key="4">
    <source>
        <dbReference type="Proteomes" id="UP000001933"/>
    </source>
</evidence>
<dbReference type="InterPro" id="IPR007160">
    <property type="entry name" value="DUF362"/>
</dbReference>
<keyword evidence="4" id="KW-1185">Reference proteome</keyword>
<dbReference type="Pfam" id="PF04015">
    <property type="entry name" value="DUF362"/>
    <property type="match status" value="1"/>
</dbReference>
<dbReference type="eggNOG" id="COG2006">
    <property type="taxonomic scope" value="Bacteria"/>
</dbReference>
<accession>Q2LWW8</accession>
<dbReference type="HOGENOM" id="CLU_1165334_0_0_7"/>
<feature type="compositionally biased region" description="Low complexity" evidence="1">
    <location>
        <begin position="217"/>
        <end position="229"/>
    </location>
</feature>
<dbReference type="EMBL" id="CP000252">
    <property type="protein sequence ID" value="ABC78578.1"/>
    <property type="molecule type" value="Genomic_DNA"/>
</dbReference>
<dbReference type="STRING" id="56780.SYN_03784"/>
<feature type="domain" description="DUF362" evidence="2">
    <location>
        <begin position="38"/>
        <end position="215"/>
    </location>
</feature>
<protein>
    <submittedName>
        <fullName evidence="3">4Fe-4S ferredoxin, iron-sulfur binding</fullName>
    </submittedName>
</protein>
<feature type="region of interest" description="Disordered" evidence="1">
    <location>
        <begin position="208"/>
        <end position="238"/>
    </location>
</feature>
<evidence type="ECO:0000259" key="2">
    <source>
        <dbReference type="Pfam" id="PF04015"/>
    </source>
</evidence>
<dbReference type="Proteomes" id="UP000001933">
    <property type="component" value="Chromosome"/>
</dbReference>
<evidence type="ECO:0000313" key="3">
    <source>
        <dbReference type="EMBL" id="ABC78578.1"/>
    </source>
</evidence>
<dbReference type="InParanoid" id="Q2LWW8"/>
<reference evidence="3 4" key="1">
    <citation type="journal article" date="2007" name="Proc. Natl. Acad. Sci. U.S.A.">
        <title>The genome of Syntrophus aciditrophicus: life at the thermodynamic limit of microbial growth.</title>
        <authorList>
            <person name="McInerney M.J."/>
            <person name="Rohlin L."/>
            <person name="Mouttaki H."/>
            <person name="Kim U."/>
            <person name="Krupp R.S."/>
            <person name="Rios-Hernandez L."/>
            <person name="Sieber J."/>
            <person name="Struchtemeyer C.G."/>
            <person name="Bhattacharyya A."/>
            <person name="Campbell J.W."/>
            <person name="Gunsalus R.P."/>
        </authorList>
    </citation>
    <scope>NUCLEOTIDE SEQUENCE [LARGE SCALE GENOMIC DNA]</scope>
    <source>
        <strain evidence="3 4">SB</strain>
    </source>
</reference>
<organism evidence="3 4">
    <name type="scientific">Syntrophus aciditrophicus (strain SB)</name>
    <dbReference type="NCBI Taxonomy" id="56780"/>
    <lineage>
        <taxon>Bacteria</taxon>
        <taxon>Pseudomonadati</taxon>
        <taxon>Thermodesulfobacteriota</taxon>
        <taxon>Syntrophia</taxon>
        <taxon>Syntrophales</taxon>
        <taxon>Syntrophaceae</taxon>
        <taxon>Syntrophus</taxon>
    </lineage>
</organism>